<feature type="domain" description="Protein kinase" evidence="10">
    <location>
        <begin position="328"/>
        <end position="597"/>
    </location>
</feature>
<evidence type="ECO:0000256" key="6">
    <source>
        <dbReference type="ARBA" id="ARBA00022777"/>
    </source>
</evidence>
<dbReference type="SUPFAM" id="SSF56112">
    <property type="entry name" value="Protein kinase-like (PK-like)"/>
    <property type="match status" value="1"/>
</dbReference>
<dbReference type="AlphaFoldDB" id="A0A834RGE9"/>
<reference evidence="13" key="1">
    <citation type="journal article" date="2020" name="PLoS Negl. Trop. Dis.">
        <title>High-quality nuclear genome for Sarcoptes scabiei-A critical resource for a neglected parasite.</title>
        <authorList>
            <person name="Korhonen P.K."/>
            <person name="Gasser R.B."/>
            <person name="Ma G."/>
            <person name="Wang T."/>
            <person name="Stroehlein A.J."/>
            <person name="Young N.D."/>
            <person name="Ang C.S."/>
            <person name="Fernando D.D."/>
            <person name="Lu H.C."/>
            <person name="Taylor S."/>
            <person name="Reynolds S.L."/>
            <person name="Mofiz E."/>
            <person name="Najaraj S.H."/>
            <person name="Gowda H."/>
            <person name="Madugundu A."/>
            <person name="Renuse S."/>
            <person name="Holt D."/>
            <person name="Pandey A."/>
            <person name="Papenfuss A.T."/>
            <person name="Fischer K."/>
        </authorList>
    </citation>
    <scope>NUCLEOTIDE SEQUENCE [LARGE SCALE GENOMIC DNA]</scope>
</reference>
<keyword evidence="4" id="KW-0808">Transferase</keyword>
<evidence type="ECO:0000313" key="13">
    <source>
        <dbReference type="Proteomes" id="UP000070412"/>
    </source>
</evidence>
<dbReference type="GO" id="GO:0005737">
    <property type="term" value="C:cytoplasm"/>
    <property type="evidence" value="ECO:0007669"/>
    <property type="project" value="TreeGrafter"/>
</dbReference>
<dbReference type="GO" id="GO:0004674">
    <property type="term" value="F:protein serine/threonine kinase activity"/>
    <property type="evidence" value="ECO:0007669"/>
    <property type="project" value="UniProtKB-KW"/>
</dbReference>
<keyword evidence="6 11" id="KW-0418">Kinase</keyword>
<keyword evidence="3" id="KW-0723">Serine/threonine-protein kinase</keyword>
<dbReference type="SMART" id="SM00219">
    <property type="entry name" value="TyrKc"/>
    <property type="match status" value="1"/>
</dbReference>
<dbReference type="GO" id="GO:0005524">
    <property type="term" value="F:ATP binding"/>
    <property type="evidence" value="ECO:0007669"/>
    <property type="project" value="UniProtKB-KW"/>
</dbReference>
<dbReference type="GO" id="GO:0046872">
    <property type="term" value="F:metal ion binding"/>
    <property type="evidence" value="ECO:0007669"/>
    <property type="project" value="UniProtKB-KW"/>
</dbReference>
<evidence type="ECO:0000256" key="9">
    <source>
        <dbReference type="SAM" id="MobiDB-lite"/>
    </source>
</evidence>
<keyword evidence="7" id="KW-0067">ATP-binding</keyword>
<dbReference type="PROSITE" id="PS50011">
    <property type="entry name" value="PROTEIN_KINASE_DOM"/>
    <property type="match status" value="1"/>
</dbReference>
<reference evidence="12" key="3">
    <citation type="submission" date="2022-06" db="UniProtKB">
        <authorList>
            <consortium name="EnsemblMetazoa"/>
        </authorList>
    </citation>
    <scope>IDENTIFICATION</scope>
</reference>
<evidence type="ECO:0000256" key="7">
    <source>
        <dbReference type="ARBA" id="ARBA00022840"/>
    </source>
</evidence>
<dbReference type="OrthoDB" id="20134at2759"/>
<evidence type="ECO:0000256" key="1">
    <source>
        <dbReference type="ARBA" id="ARBA00001936"/>
    </source>
</evidence>
<dbReference type="PANTHER" id="PTHR46485:SF5">
    <property type="entry name" value="CENTER DIVIDER, ISOFORM A"/>
    <property type="match status" value="1"/>
</dbReference>
<dbReference type="InterPro" id="IPR008266">
    <property type="entry name" value="Tyr_kinase_AS"/>
</dbReference>
<dbReference type="InterPro" id="IPR020635">
    <property type="entry name" value="Tyr_kinase_cat_dom"/>
</dbReference>
<evidence type="ECO:0000256" key="3">
    <source>
        <dbReference type="ARBA" id="ARBA00022527"/>
    </source>
</evidence>
<accession>A0A834RGE9</accession>
<dbReference type="PANTHER" id="PTHR46485">
    <property type="entry name" value="LIM DOMAIN KINASE 1"/>
    <property type="match status" value="1"/>
</dbReference>
<evidence type="ECO:0000259" key="10">
    <source>
        <dbReference type="PROSITE" id="PS50011"/>
    </source>
</evidence>
<comment type="cofactor">
    <cofactor evidence="1">
        <name>Mn(2+)</name>
        <dbReference type="ChEBI" id="CHEBI:29035"/>
    </cofactor>
</comment>
<evidence type="ECO:0000256" key="5">
    <source>
        <dbReference type="ARBA" id="ARBA00022741"/>
    </source>
</evidence>
<proteinExistence type="predicted"/>
<gene>
    <name evidence="11" type="ORF">SSS_1617</name>
</gene>
<name>A0A834RGE9_SARSC</name>
<dbReference type="GO" id="GO:0004713">
    <property type="term" value="F:protein tyrosine kinase activity"/>
    <property type="evidence" value="ECO:0007669"/>
    <property type="project" value="InterPro"/>
</dbReference>
<evidence type="ECO:0000256" key="8">
    <source>
        <dbReference type="ARBA" id="ARBA00023211"/>
    </source>
</evidence>
<protein>
    <submittedName>
        <fullName evidence="11">Dual specificity testis-specific protein kinase 2</fullName>
    </submittedName>
</protein>
<dbReference type="GO" id="GO:0005634">
    <property type="term" value="C:nucleus"/>
    <property type="evidence" value="ECO:0007669"/>
    <property type="project" value="TreeGrafter"/>
</dbReference>
<dbReference type="Proteomes" id="UP000070412">
    <property type="component" value="Unassembled WGS sequence"/>
</dbReference>
<evidence type="ECO:0000313" key="12">
    <source>
        <dbReference type="EnsemblMetazoa" id="KAF7496322.1"/>
    </source>
</evidence>
<organism evidence="11">
    <name type="scientific">Sarcoptes scabiei</name>
    <name type="common">Itch mite</name>
    <name type="synonym">Acarus scabiei</name>
    <dbReference type="NCBI Taxonomy" id="52283"/>
    <lineage>
        <taxon>Eukaryota</taxon>
        <taxon>Metazoa</taxon>
        <taxon>Ecdysozoa</taxon>
        <taxon>Arthropoda</taxon>
        <taxon>Chelicerata</taxon>
        <taxon>Arachnida</taxon>
        <taxon>Acari</taxon>
        <taxon>Acariformes</taxon>
        <taxon>Sarcoptiformes</taxon>
        <taxon>Astigmata</taxon>
        <taxon>Psoroptidia</taxon>
        <taxon>Sarcoptoidea</taxon>
        <taxon>Sarcoptidae</taxon>
        <taxon>Sarcoptinae</taxon>
        <taxon>Sarcoptes</taxon>
    </lineage>
</organism>
<dbReference type="InterPro" id="IPR000719">
    <property type="entry name" value="Prot_kinase_dom"/>
</dbReference>
<evidence type="ECO:0000256" key="4">
    <source>
        <dbReference type="ARBA" id="ARBA00022679"/>
    </source>
</evidence>
<evidence type="ECO:0000256" key="2">
    <source>
        <dbReference type="ARBA" id="ARBA00001946"/>
    </source>
</evidence>
<feature type="compositionally biased region" description="Basic residues" evidence="9">
    <location>
        <begin position="91"/>
        <end position="100"/>
    </location>
</feature>
<dbReference type="EMBL" id="WVUK01000012">
    <property type="protein sequence ID" value="KAF7496322.1"/>
    <property type="molecule type" value="Genomic_DNA"/>
</dbReference>
<dbReference type="Gene3D" id="1.10.510.10">
    <property type="entry name" value="Transferase(Phosphotransferase) domain 1"/>
    <property type="match status" value="1"/>
</dbReference>
<comment type="cofactor">
    <cofactor evidence="2">
        <name>Mg(2+)</name>
        <dbReference type="ChEBI" id="CHEBI:18420"/>
    </cofactor>
</comment>
<feature type="compositionally biased region" description="Acidic residues" evidence="9">
    <location>
        <begin position="117"/>
        <end position="127"/>
    </location>
</feature>
<evidence type="ECO:0000313" key="11">
    <source>
        <dbReference type="EMBL" id="KAF7496322.1"/>
    </source>
</evidence>
<feature type="region of interest" description="Disordered" evidence="9">
    <location>
        <begin position="91"/>
        <end position="141"/>
    </location>
</feature>
<dbReference type="InterPro" id="IPR050940">
    <property type="entry name" value="Actin_reg-Ser/Thr_kinase"/>
</dbReference>
<keyword evidence="5" id="KW-0547">Nucleotide-binding</keyword>
<dbReference type="InterPro" id="IPR011009">
    <property type="entry name" value="Kinase-like_dom_sf"/>
</dbReference>
<dbReference type="PROSITE" id="PS00109">
    <property type="entry name" value="PROTEIN_KINASE_TYR"/>
    <property type="match status" value="1"/>
</dbReference>
<keyword evidence="13" id="KW-1185">Reference proteome</keyword>
<reference evidence="11" key="2">
    <citation type="submission" date="2020-01" db="EMBL/GenBank/DDBJ databases">
        <authorList>
            <person name="Korhonen P.K.K."/>
            <person name="Guangxu M.G."/>
            <person name="Wang T.W."/>
            <person name="Stroehlein A.J.S."/>
            <person name="Young N.D."/>
            <person name="Ang C.-S.A."/>
            <person name="Fernando D.W.F."/>
            <person name="Lu H.L."/>
            <person name="Taylor S.T."/>
            <person name="Ehtesham M.E.M."/>
            <person name="Najaraj S.H.N."/>
            <person name="Harsha G.H.G."/>
            <person name="Madugundu A.M."/>
            <person name="Renuse S.R."/>
            <person name="Holt D.H."/>
            <person name="Pandey A.P."/>
            <person name="Papenfuss A.P."/>
            <person name="Gasser R.B.G."/>
            <person name="Fischer K.F."/>
        </authorList>
    </citation>
    <scope>NUCLEOTIDE SEQUENCE</scope>
    <source>
        <strain evidence="11">SSS_KF_BRIS2020</strain>
    </source>
</reference>
<dbReference type="EnsemblMetazoa" id="SSS_1617s_mrna">
    <property type="protein sequence ID" value="KAF7496322.1"/>
    <property type="gene ID" value="SSS_1617"/>
</dbReference>
<dbReference type="Pfam" id="PF00069">
    <property type="entry name" value="Pkinase"/>
    <property type="match status" value="1"/>
</dbReference>
<dbReference type="Gene3D" id="3.30.200.20">
    <property type="entry name" value="Phosphorylase Kinase, domain 1"/>
    <property type="match status" value="1"/>
</dbReference>
<dbReference type="GO" id="GO:0030036">
    <property type="term" value="P:actin cytoskeleton organization"/>
    <property type="evidence" value="ECO:0007669"/>
    <property type="project" value="TreeGrafter"/>
</dbReference>
<keyword evidence="8" id="KW-0464">Manganese</keyword>
<sequence length="671" mass="77568">MGLRNRNSFDKVAYSINDIEQCLSQRTEAMQSNRHQNHHQWTIIQRIKEMNIFDHTIDDDCGYDEDEIDHHCEDQSTSIIKVDRIVRDKKKYRSRNRKSRLATNHPRIFSHKIGLKEEEDEEEEDDKDSLVGTSTSDDDENIDELNQCARKIFPSLSHSFKLFSEKISRINSSSNSNETQMNRNFSKSNSDQKLEIFELSKSLTNKFTNSDVNESDRCGIKPKISEQNSVTYCELPFISTNGNDFATSDLSLGSFHHPETDMILTSKKSIQNESVTISNKILNEKRKSSPPENCDTIGNISDGTSYPIYSSTVVPIRDALSHLTRLDDFNVVKLSQGFFSQVFKVTHLPTGKIMVLKMNKNPTNRGNALKEIELLNRLNHRNIVAFMGTVVHEGALHPLLEYINGGTLEQLVIHHLKNVDQTFIKLMRDVCRGMSYLHSNGYFHRDLASKNIFIRKYLKNFRIDNKIVDKYDDDLLEAVIGDFGFSTIDPKPDQKLAIVGSPYWLAPECLQNKWYNHRSDIFSFGVICCELNWRISSDPDFLPRCDDYTIDFARLPYKFDTLLGRLATVACKYEPDERPSFRDLLKIIDQESNHSIDEQSNESEANLLDIYCRDDSPMKFPKAPFKRFNSLDDDNQSSRDSIDEDVFEQHLKRRRNSALLSNTKKAHRFFQ</sequence>